<accession>D6GT73</accession>
<evidence type="ECO:0008006" key="3">
    <source>
        <dbReference type="Google" id="ProtNLM"/>
    </source>
</evidence>
<dbReference type="KEGG" id="faa:HMPREF0389_01311"/>
<evidence type="ECO:0000313" key="1">
    <source>
        <dbReference type="EMBL" id="EFE28058.1"/>
    </source>
</evidence>
<evidence type="ECO:0000313" key="2">
    <source>
        <dbReference type="Proteomes" id="UP000007468"/>
    </source>
</evidence>
<gene>
    <name evidence="1" type="ordered locus">HMPREF0389_01311</name>
</gene>
<proteinExistence type="predicted"/>
<organism evidence="1 2">
    <name type="scientific">Filifactor alocis (strain ATCC 35896 / CCUG 47790 / D40 B5)</name>
    <name type="common">Fusobacterium alocis</name>
    <dbReference type="NCBI Taxonomy" id="546269"/>
    <lineage>
        <taxon>Bacteria</taxon>
        <taxon>Bacillati</taxon>
        <taxon>Bacillota</taxon>
        <taxon>Clostridia</taxon>
        <taxon>Peptostreptococcales</taxon>
        <taxon>Filifactoraceae</taxon>
        <taxon>Filifactor</taxon>
    </lineage>
</organism>
<name>D6GT73_FILAD</name>
<dbReference type="AlphaFoldDB" id="D6GT73"/>
<sequence length="146" mass="16688">MSMEGYLREKELKTCIWGKESIIVIDEDIEISKNVVVSKLSWIEEHKDEIIEFALASENGILYGINYNISKTIDRKGRYKLPDGTILQSIIEKETLIKSIFVDSVYFSENDFSIDLSTSPDYFGGHLLGIVFNLETNEMEYDGMNG</sequence>
<reference evidence="2" key="1">
    <citation type="submission" date="2010-12" db="EMBL/GenBank/DDBJ databases">
        <title>The genome sequence of Filifactor alocis strain ATCC 35896.</title>
        <authorList>
            <consortium name="The Broad Institute Genome Sequencing Platform"/>
            <person name="Ward D."/>
            <person name="Earl A."/>
            <person name="Feldgarden M."/>
            <person name="Young S.K."/>
            <person name="Gargeya S."/>
            <person name="Zeng Q."/>
            <person name="Alvarado L."/>
            <person name="Berlin A."/>
            <person name="Bochicchio J."/>
            <person name="Chapman S.B."/>
            <person name="Chen Z."/>
            <person name="Freedman E."/>
            <person name="Gellesch M."/>
            <person name="Goldberg J."/>
            <person name="Griggs A."/>
            <person name="Gujja S."/>
            <person name="Heilman E."/>
            <person name="Heiman D."/>
            <person name="Howarth C."/>
            <person name="Mehta T."/>
            <person name="Neiman D."/>
            <person name="Pearson M."/>
            <person name="Roberts A."/>
            <person name="Saif S."/>
            <person name="Shea T."/>
            <person name="Shenoy N."/>
            <person name="Sisk P."/>
            <person name="Stolte C."/>
            <person name="Sykes S."/>
            <person name="White J."/>
            <person name="Yandava C."/>
            <person name="Izard J."/>
            <person name="Blanton J.M."/>
            <person name="Baranova O.V."/>
            <person name="Tanner A.C."/>
            <person name="Dewhirst F.E."/>
            <person name="Haas B."/>
            <person name="Nusbaum C."/>
            <person name="Birren B."/>
        </authorList>
    </citation>
    <scope>NUCLEOTIDE SEQUENCE [LARGE SCALE GENOMIC DNA]</scope>
    <source>
        <strain evidence="2">ATCC 35896 / D40 B5</strain>
    </source>
</reference>
<dbReference type="EMBL" id="CP002390">
    <property type="protein sequence ID" value="EFE28058.1"/>
    <property type="molecule type" value="Genomic_DNA"/>
</dbReference>
<dbReference type="Proteomes" id="UP000007468">
    <property type="component" value="Chromosome"/>
</dbReference>
<keyword evidence="2" id="KW-1185">Reference proteome</keyword>
<protein>
    <recommendedName>
        <fullName evidence="3">DUF2262 domain-containing protein</fullName>
    </recommendedName>
</protein>